<keyword evidence="3" id="KW-1185">Reference proteome</keyword>
<comment type="caution">
    <text evidence="2">The sequence shown here is derived from an EMBL/GenBank/DDBJ whole genome shotgun (WGS) entry which is preliminary data.</text>
</comment>
<sequence>MRKTLFALTVFVVSNVTIYAQSVPVDSHKRIVEQAQGLTTEKFLRFLEQGKIDEALPLIDTSYLESKTHYEDTLTNYHQELSKYLSTSKLSIVVVTPDKKYNTYRCIYHNKKGYNFTIDLYYKKGKSGSKITRIAKKPEKSKTGSAKTGSAKTKTALTSAKRKTARKTIAKS</sequence>
<dbReference type="STRING" id="1703345.A3860_16855"/>
<evidence type="ECO:0000256" key="1">
    <source>
        <dbReference type="SAM" id="MobiDB-lite"/>
    </source>
</evidence>
<dbReference type="EMBL" id="LVYD01000024">
    <property type="protein sequence ID" value="OQP65337.1"/>
    <property type="molecule type" value="Genomic_DNA"/>
</dbReference>
<dbReference type="OrthoDB" id="674548at2"/>
<evidence type="ECO:0008006" key="4">
    <source>
        <dbReference type="Google" id="ProtNLM"/>
    </source>
</evidence>
<dbReference type="Proteomes" id="UP000192796">
    <property type="component" value="Unassembled WGS sequence"/>
</dbReference>
<dbReference type="RefSeq" id="WP_081146105.1">
    <property type="nucleotide sequence ID" value="NZ_LVYD01000024.1"/>
</dbReference>
<proteinExistence type="predicted"/>
<accession>A0A1V9G426</accession>
<feature type="compositionally biased region" description="Basic residues" evidence="1">
    <location>
        <begin position="160"/>
        <end position="172"/>
    </location>
</feature>
<reference evidence="2 3" key="1">
    <citation type="submission" date="2016-03" db="EMBL/GenBank/DDBJ databases">
        <title>Niastella vici sp. nov., isolated from farmland soil.</title>
        <authorList>
            <person name="Chen L."/>
            <person name="Wang D."/>
            <person name="Yang S."/>
            <person name="Wang G."/>
        </authorList>
    </citation>
    <scope>NUCLEOTIDE SEQUENCE [LARGE SCALE GENOMIC DNA]</scope>
    <source>
        <strain evidence="2 3">DJ57</strain>
    </source>
</reference>
<organism evidence="2 3">
    <name type="scientific">Niastella vici</name>
    <dbReference type="NCBI Taxonomy" id="1703345"/>
    <lineage>
        <taxon>Bacteria</taxon>
        <taxon>Pseudomonadati</taxon>
        <taxon>Bacteroidota</taxon>
        <taxon>Chitinophagia</taxon>
        <taxon>Chitinophagales</taxon>
        <taxon>Chitinophagaceae</taxon>
        <taxon>Niastella</taxon>
    </lineage>
</organism>
<dbReference type="AlphaFoldDB" id="A0A1V9G426"/>
<evidence type="ECO:0000313" key="3">
    <source>
        <dbReference type="Proteomes" id="UP000192796"/>
    </source>
</evidence>
<gene>
    <name evidence="2" type="ORF">A3860_16855</name>
</gene>
<evidence type="ECO:0000313" key="2">
    <source>
        <dbReference type="EMBL" id="OQP65337.1"/>
    </source>
</evidence>
<feature type="region of interest" description="Disordered" evidence="1">
    <location>
        <begin position="132"/>
        <end position="172"/>
    </location>
</feature>
<protein>
    <recommendedName>
        <fullName evidence="4">DUF3887 domain-containing protein</fullName>
    </recommendedName>
</protein>
<feature type="compositionally biased region" description="Low complexity" evidence="1">
    <location>
        <begin position="143"/>
        <end position="159"/>
    </location>
</feature>
<name>A0A1V9G426_9BACT</name>